<dbReference type="OrthoDB" id="9797990at2"/>
<dbReference type="PROSITE" id="PS51186">
    <property type="entry name" value="GNAT"/>
    <property type="match status" value="1"/>
</dbReference>
<dbReference type="Pfam" id="PF00583">
    <property type="entry name" value="Acetyltransf_1"/>
    <property type="match status" value="1"/>
</dbReference>
<evidence type="ECO:0000313" key="3">
    <source>
        <dbReference type="Proteomes" id="UP000282028"/>
    </source>
</evidence>
<keyword evidence="2" id="KW-0808">Transferase</keyword>
<dbReference type="InterPro" id="IPR016181">
    <property type="entry name" value="Acyl_CoA_acyltransferase"/>
</dbReference>
<sequence>MKPELEYAIVTSATRMNEIEDLQRQIWGESSVIPVAQLLAASHNGGVVIAAYHGDVPVGYCYGFSGFKQGKSHLCSHMLGILPAYRDWGIGRRLKLLQREWALDYGYETITWTYDPLEARNAYLNLSKLGGKVRHYMESYYGEMRDCINKGLPSDRFLLEWELDSKRVVMGIEGRQREESAWSSYPRLIDWEYDEQKQPRPLIREGLGEHTGILLSVPATIHSIKQEHLEVALEWRLALRNMCKSAFTLGYTVIGVLKTEEPVHAYVLEKIVEGEM</sequence>
<dbReference type="RefSeq" id="WP_122907830.1">
    <property type="nucleotide sequence ID" value="NZ_CBCSBE010000002.1"/>
</dbReference>
<dbReference type="Gene3D" id="3.40.630.30">
    <property type="match status" value="1"/>
</dbReference>
<dbReference type="InterPro" id="IPR038764">
    <property type="entry name" value="GNAT_N_AcTrfase_prd"/>
</dbReference>
<dbReference type="PANTHER" id="PTHR41700:SF1">
    <property type="entry name" value="N-ACETYLTRANSFERASE DOMAIN-CONTAINING PROTEIN"/>
    <property type="match status" value="1"/>
</dbReference>
<dbReference type="CDD" id="cd04301">
    <property type="entry name" value="NAT_SF"/>
    <property type="match status" value="1"/>
</dbReference>
<reference evidence="2 3" key="1">
    <citation type="submission" date="2018-10" db="EMBL/GenBank/DDBJ databases">
        <title>Phylogenomics of Brevibacillus.</title>
        <authorList>
            <person name="Dunlap C."/>
        </authorList>
    </citation>
    <scope>NUCLEOTIDE SEQUENCE [LARGE SCALE GENOMIC DNA]</scope>
    <source>
        <strain evidence="2 3">JCM 12215</strain>
    </source>
</reference>
<name>A0A3M8CK86_9BACL</name>
<protein>
    <submittedName>
        <fullName evidence="2">GNAT family N-acetyltransferase</fullName>
    </submittedName>
</protein>
<keyword evidence="3" id="KW-1185">Reference proteome</keyword>
<gene>
    <name evidence="2" type="ORF">EDM52_04440</name>
</gene>
<dbReference type="PANTHER" id="PTHR41700">
    <property type="entry name" value="GCN5-RELATED N-ACETYLTRANSFERASE"/>
    <property type="match status" value="1"/>
</dbReference>
<dbReference type="EMBL" id="RHHR01000008">
    <property type="protein sequence ID" value="RNB76166.1"/>
    <property type="molecule type" value="Genomic_DNA"/>
</dbReference>
<accession>A0A3M8CK86</accession>
<dbReference type="InterPro" id="IPR000182">
    <property type="entry name" value="GNAT_dom"/>
</dbReference>
<feature type="domain" description="N-acetyltransferase" evidence="1">
    <location>
        <begin position="5"/>
        <end position="164"/>
    </location>
</feature>
<dbReference type="SUPFAM" id="SSF55729">
    <property type="entry name" value="Acyl-CoA N-acyltransferases (Nat)"/>
    <property type="match status" value="1"/>
</dbReference>
<comment type="caution">
    <text evidence="2">The sequence shown here is derived from an EMBL/GenBank/DDBJ whole genome shotgun (WGS) entry which is preliminary data.</text>
</comment>
<dbReference type="AlphaFoldDB" id="A0A3M8CK86"/>
<organism evidence="2 3">
    <name type="scientific">Brevibacillus invocatus</name>
    <dbReference type="NCBI Taxonomy" id="173959"/>
    <lineage>
        <taxon>Bacteria</taxon>
        <taxon>Bacillati</taxon>
        <taxon>Bacillota</taxon>
        <taxon>Bacilli</taxon>
        <taxon>Bacillales</taxon>
        <taxon>Paenibacillaceae</taxon>
        <taxon>Brevibacillus</taxon>
    </lineage>
</organism>
<proteinExistence type="predicted"/>
<evidence type="ECO:0000313" key="2">
    <source>
        <dbReference type="EMBL" id="RNB76166.1"/>
    </source>
</evidence>
<evidence type="ECO:0000259" key="1">
    <source>
        <dbReference type="PROSITE" id="PS51186"/>
    </source>
</evidence>
<dbReference type="GO" id="GO:0016747">
    <property type="term" value="F:acyltransferase activity, transferring groups other than amino-acyl groups"/>
    <property type="evidence" value="ECO:0007669"/>
    <property type="project" value="InterPro"/>
</dbReference>
<dbReference type="Proteomes" id="UP000282028">
    <property type="component" value="Unassembled WGS sequence"/>
</dbReference>